<evidence type="ECO:0000313" key="7">
    <source>
        <dbReference type="EMBL" id="MFC7748894.1"/>
    </source>
</evidence>
<evidence type="ECO:0000256" key="1">
    <source>
        <dbReference type="ARBA" id="ARBA00022475"/>
    </source>
</evidence>
<keyword evidence="4" id="KW-0564">Palmitate</keyword>
<organism evidence="7 8">
    <name type="scientific">Paenibacillus thermoaerophilus</name>
    <dbReference type="NCBI Taxonomy" id="1215385"/>
    <lineage>
        <taxon>Bacteria</taxon>
        <taxon>Bacillati</taxon>
        <taxon>Bacillota</taxon>
        <taxon>Bacilli</taxon>
        <taxon>Bacillales</taxon>
        <taxon>Paenibacillaceae</taxon>
        <taxon>Paenibacillus</taxon>
    </lineage>
</organism>
<dbReference type="Proteomes" id="UP001596528">
    <property type="component" value="Unassembled WGS sequence"/>
</dbReference>
<gene>
    <name evidence="7" type="ORF">ACFQWB_02895</name>
</gene>
<evidence type="ECO:0000256" key="2">
    <source>
        <dbReference type="ARBA" id="ARBA00022729"/>
    </source>
</evidence>
<keyword evidence="3" id="KW-0472">Membrane</keyword>
<dbReference type="Gene3D" id="3.40.190.10">
    <property type="entry name" value="Periplasmic binding protein-like II"/>
    <property type="match status" value="3"/>
</dbReference>
<keyword evidence="2 6" id="KW-0732">Signal</keyword>
<comment type="caution">
    <text evidence="7">The sequence shown here is derived from an EMBL/GenBank/DDBJ whole genome shotgun (WGS) entry which is preliminary data.</text>
</comment>
<dbReference type="PROSITE" id="PS51257">
    <property type="entry name" value="PROKAR_LIPOPROTEIN"/>
    <property type="match status" value="1"/>
</dbReference>
<evidence type="ECO:0000313" key="8">
    <source>
        <dbReference type="Proteomes" id="UP001596528"/>
    </source>
</evidence>
<dbReference type="SUPFAM" id="SSF53850">
    <property type="entry name" value="Periplasmic binding protein-like II"/>
    <property type="match status" value="1"/>
</dbReference>
<name>A0ABW2UYG4_9BACL</name>
<feature type="chain" id="PRO_5045614859" evidence="6">
    <location>
        <begin position="27"/>
        <end position="502"/>
    </location>
</feature>
<proteinExistence type="predicted"/>
<dbReference type="RefSeq" id="WP_246068071.1">
    <property type="nucleotide sequence ID" value="NZ_JBHTGQ010000004.1"/>
</dbReference>
<accession>A0ABW2UYG4</accession>
<keyword evidence="8" id="KW-1185">Reference proteome</keyword>
<reference evidence="8" key="1">
    <citation type="journal article" date="2019" name="Int. J. Syst. Evol. Microbiol.">
        <title>The Global Catalogue of Microorganisms (GCM) 10K type strain sequencing project: providing services to taxonomists for standard genome sequencing and annotation.</title>
        <authorList>
            <consortium name="The Broad Institute Genomics Platform"/>
            <consortium name="The Broad Institute Genome Sequencing Center for Infectious Disease"/>
            <person name="Wu L."/>
            <person name="Ma J."/>
        </authorList>
    </citation>
    <scope>NUCLEOTIDE SEQUENCE [LARGE SCALE GENOMIC DNA]</scope>
    <source>
        <strain evidence="8">JCM 18657</strain>
    </source>
</reference>
<feature type="signal peptide" evidence="6">
    <location>
        <begin position="1"/>
        <end position="26"/>
    </location>
</feature>
<keyword evidence="5" id="KW-0449">Lipoprotein</keyword>
<keyword evidence="1" id="KW-1003">Cell membrane</keyword>
<dbReference type="EMBL" id="JBHTGQ010000004">
    <property type="protein sequence ID" value="MFC7748894.1"/>
    <property type="molecule type" value="Genomic_DNA"/>
</dbReference>
<evidence type="ECO:0000256" key="6">
    <source>
        <dbReference type="SAM" id="SignalP"/>
    </source>
</evidence>
<dbReference type="InterPro" id="IPR050490">
    <property type="entry name" value="Bact_solute-bd_prot1"/>
</dbReference>
<dbReference type="InterPro" id="IPR006059">
    <property type="entry name" value="SBP"/>
</dbReference>
<dbReference type="Pfam" id="PF01547">
    <property type="entry name" value="SBP_bac_1"/>
    <property type="match status" value="1"/>
</dbReference>
<evidence type="ECO:0000256" key="3">
    <source>
        <dbReference type="ARBA" id="ARBA00023136"/>
    </source>
</evidence>
<evidence type="ECO:0000256" key="5">
    <source>
        <dbReference type="ARBA" id="ARBA00023288"/>
    </source>
</evidence>
<dbReference type="PANTHER" id="PTHR43649:SF33">
    <property type="entry name" value="POLYGALACTURONAN_RHAMNOGALACTURONAN-BINDING PROTEIN YTCQ"/>
    <property type="match status" value="1"/>
</dbReference>
<protein>
    <submittedName>
        <fullName evidence="7">Extracellular solute-binding protein</fullName>
    </submittedName>
</protein>
<sequence>MKRMTKGLAALAGGLLLMSAAGCSWVGGSDIDRDEEQEAPVMSIAMRQEGDIPPKGNAIERAIENYTGTKLQVQWIPRAAYDDKINLMIAAGEMPKLVRVEYTPTVIGAIKVGMFWEIGPYLQDYPNLAAQDPLYYDNISVNGKRYGVPSFREMARSAVIYRKDWFDALGLSVPDSIEGWYETIKALTLGDPDRNGKNDTYGLMLFKRFSEGPYALTTRLSVSLGGPNKWAVDSEGRFTPEFMSKEYMDVLRLFRRLYAEKLINPDFAVFDQVDAEKEFDAGRVALRIGPAQNGKSQQDRLSNIAPASVVDVEPLRGPQGVRVAGEPGNLGFYLIPKSSVKTEEELKQVLAFLDKLMDPEMATLLLRGIEGVHFERLSDGSTAFLDFTRFQREVKPYRDNLPQLEGYNVPKLKDTLLGEKGLRIVKENDARRVDNPALSLYSPTYAEIGRQLDEQIWDAQTRYIMGKIDDAGWEEEVRKWMESGGRRMIVEYEADYARRFKP</sequence>
<evidence type="ECO:0000256" key="4">
    <source>
        <dbReference type="ARBA" id="ARBA00023139"/>
    </source>
</evidence>
<dbReference type="PANTHER" id="PTHR43649">
    <property type="entry name" value="ARABINOSE-BINDING PROTEIN-RELATED"/>
    <property type="match status" value="1"/>
</dbReference>